<keyword evidence="3" id="KW-1185">Reference proteome</keyword>
<feature type="transmembrane region" description="Helical" evidence="1">
    <location>
        <begin position="171"/>
        <end position="190"/>
    </location>
</feature>
<evidence type="ECO:0000313" key="2">
    <source>
        <dbReference type="EMBL" id="CAD8192137.1"/>
    </source>
</evidence>
<keyword evidence="1" id="KW-1133">Transmembrane helix</keyword>
<protein>
    <submittedName>
        <fullName evidence="2">Uncharacterized protein</fullName>
    </submittedName>
</protein>
<sequence>MYVCLCNNRVCYIFGNNFFRISHKYGNLANNFARDMHYVDRLLHLQFSTNSVVQYFFNCFIIIIIHTLLQQLCKRSSSKINSDNFVLSFIWTYNYNNKHFYGNKFFRRSCMDDLGKTLLIILMFTIFGCVKQSEITWKSIYQSIFIIGAIIIVGTTIPIMIILILIDTSVVWQKIVGAVIVITYGFYLILDTKFMMNKGRINLENEFWRGSLLLSGLMFQPLVRIIEYLFDIFKNRNR</sequence>
<comment type="caution">
    <text evidence="2">The sequence shown here is derived from an EMBL/GenBank/DDBJ whole genome shotgun (WGS) entry which is preliminary data.</text>
</comment>
<gene>
    <name evidence="2" type="ORF">PPENT_87.1.T1000195</name>
</gene>
<evidence type="ECO:0000313" key="3">
    <source>
        <dbReference type="Proteomes" id="UP000689195"/>
    </source>
</evidence>
<dbReference type="AlphaFoldDB" id="A0A8S1WTL1"/>
<keyword evidence="1" id="KW-0472">Membrane</keyword>
<feature type="transmembrane region" description="Helical" evidence="1">
    <location>
        <begin position="139"/>
        <end position="164"/>
    </location>
</feature>
<keyword evidence="1" id="KW-0812">Transmembrane</keyword>
<dbReference type="EMBL" id="CAJJDO010000100">
    <property type="protein sequence ID" value="CAD8192137.1"/>
    <property type="molecule type" value="Genomic_DNA"/>
</dbReference>
<feature type="transmembrane region" description="Helical" evidence="1">
    <location>
        <begin position="52"/>
        <end position="69"/>
    </location>
</feature>
<accession>A0A8S1WTL1</accession>
<feature type="transmembrane region" description="Helical" evidence="1">
    <location>
        <begin position="114"/>
        <end position="133"/>
    </location>
</feature>
<reference evidence="2" key="1">
    <citation type="submission" date="2021-01" db="EMBL/GenBank/DDBJ databases">
        <authorList>
            <consortium name="Genoscope - CEA"/>
            <person name="William W."/>
        </authorList>
    </citation>
    <scope>NUCLEOTIDE SEQUENCE</scope>
</reference>
<evidence type="ECO:0000256" key="1">
    <source>
        <dbReference type="SAM" id="Phobius"/>
    </source>
</evidence>
<proteinExistence type="predicted"/>
<organism evidence="2 3">
    <name type="scientific">Paramecium pentaurelia</name>
    <dbReference type="NCBI Taxonomy" id="43138"/>
    <lineage>
        <taxon>Eukaryota</taxon>
        <taxon>Sar</taxon>
        <taxon>Alveolata</taxon>
        <taxon>Ciliophora</taxon>
        <taxon>Intramacronucleata</taxon>
        <taxon>Oligohymenophorea</taxon>
        <taxon>Peniculida</taxon>
        <taxon>Parameciidae</taxon>
        <taxon>Paramecium</taxon>
    </lineage>
</organism>
<dbReference type="Proteomes" id="UP000689195">
    <property type="component" value="Unassembled WGS sequence"/>
</dbReference>
<name>A0A8S1WTL1_9CILI</name>